<name>A0A6I2UIP5_9FIRM</name>
<sequence length="228" mass="26190">MTGIYMIKNMINGKRYIGKSKNIKRRWYEHKSSSSMQYSDLKHDIKKFGIDKFKLEILEECPEDRLDEREKFYISMLKPEYNIALGGQGSTGHKVSQETRKLLSQKAKKQWDDLPEYEKQIRIKNNLKRPALGHAVSQATREKLRKANLGKKQSQDTIEKRSRIMKTSMLGNTNGNKQVVRLDDGAIFDSIKQAAKETGIHPSGITSAIKGRQRTAGGYQWALVKCRD</sequence>
<dbReference type="InterPro" id="IPR003647">
    <property type="entry name" value="Intron_nuc_1_rpt"/>
</dbReference>
<evidence type="ECO:0000313" key="7">
    <source>
        <dbReference type="Proteomes" id="UP000433181"/>
    </source>
</evidence>
<dbReference type="Proteomes" id="UP000433181">
    <property type="component" value="Unassembled WGS sequence"/>
</dbReference>
<reference evidence="6 7" key="1">
    <citation type="submission" date="2019-08" db="EMBL/GenBank/DDBJ databases">
        <title>In-depth cultivation of the pig gut microbiome towards novel bacterial diversity and tailored functional studies.</title>
        <authorList>
            <person name="Wylensek D."/>
            <person name="Hitch T.C.A."/>
            <person name="Clavel T."/>
        </authorList>
    </citation>
    <scope>NUCLEOTIDE SEQUENCE [LARGE SCALE GENOMIC DNA]</scope>
    <source>
        <strain evidence="6 7">WCA-693-APC-5D-A</strain>
    </source>
</reference>
<organism evidence="6 7">
    <name type="scientific">Anaerovibrio slackiae</name>
    <dbReference type="NCBI Taxonomy" id="2652309"/>
    <lineage>
        <taxon>Bacteria</taxon>
        <taxon>Bacillati</taxon>
        <taxon>Bacillota</taxon>
        <taxon>Negativicutes</taxon>
        <taxon>Selenomonadales</taxon>
        <taxon>Selenomonadaceae</taxon>
        <taxon>Anaerovibrio</taxon>
    </lineage>
</organism>
<dbReference type="RefSeq" id="WP_154407036.1">
    <property type="nucleotide sequence ID" value="NZ_VUNR01000013.1"/>
</dbReference>
<proteinExistence type="predicted"/>
<evidence type="ECO:0000313" key="6">
    <source>
        <dbReference type="EMBL" id="MSU08872.1"/>
    </source>
</evidence>
<dbReference type="EMBL" id="VUNR01000013">
    <property type="protein sequence ID" value="MSU08872.1"/>
    <property type="molecule type" value="Genomic_DNA"/>
</dbReference>
<dbReference type="GO" id="GO:0004519">
    <property type="term" value="F:endonuclease activity"/>
    <property type="evidence" value="ECO:0007669"/>
    <property type="project" value="UniProtKB-KW"/>
</dbReference>
<dbReference type="InterPro" id="IPR000305">
    <property type="entry name" value="GIY-YIG_endonuc"/>
</dbReference>
<dbReference type="Gene3D" id="1.10.10.10">
    <property type="entry name" value="Winged helix-like DNA-binding domain superfamily/Winged helix DNA-binding domain"/>
    <property type="match status" value="1"/>
</dbReference>
<dbReference type="Pfam" id="PF01541">
    <property type="entry name" value="GIY-YIG"/>
    <property type="match status" value="1"/>
</dbReference>
<dbReference type="GeneID" id="96778806"/>
<dbReference type="GO" id="GO:0003677">
    <property type="term" value="F:DNA binding"/>
    <property type="evidence" value="ECO:0007669"/>
    <property type="project" value="InterPro"/>
</dbReference>
<comment type="caution">
    <text evidence="6">The sequence shown here is derived from an EMBL/GenBank/DDBJ whole genome shotgun (WGS) entry which is preliminary data.</text>
</comment>
<dbReference type="InterPro" id="IPR054307">
    <property type="entry name" value="I-HmuI_NUMOD-like"/>
</dbReference>
<dbReference type="SMART" id="SM00496">
    <property type="entry name" value="IENR2"/>
    <property type="match status" value="3"/>
</dbReference>
<dbReference type="Gene3D" id="3.40.1440.10">
    <property type="entry name" value="GIY-YIG endonuclease"/>
    <property type="match status" value="1"/>
</dbReference>
<evidence type="ECO:0000256" key="4">
    <source>
        <dbReference type="ARBA" id="ARBA00022801"/>
    </source>
</evidence>
<dbReference type="GO" id="GO:0016787">
    <property type="term" value="F:hydrolase activity"/>
    <property type="evidence" value="ECO:0007669"/>
    <property type="project" value="UniProtKB-KW"/>
</dbReference>
<protein>
    <recommendedName>
        <fullName evidence="5">GIY-YIG domain-containing protein</fullName>
    </recommendedName>
</protein>
<evidence type="ECO:0000259" key="5">
    <source>
        <dbReference type="PROSITE" id="PS50164"/>
    </source>
</evidence>
<dbReference type="SMART" id="SM00465">
    <property type="entry name" value="GIYc"/>
    <property type="match status" value="1"/>
</dbReference>
<keyword evidence="7" id="KW-1185">Reference proteome</keyword>
<dbReference type="InterPro" id="IPR035901">
    <property type="entry name" value="GIY-YIG_endonuc_sf"/>
</dbReference>
<dbReference type="InterPro" id="IPR006350">
    <property type="entry name" value="Intron_endoG1"/>
</dbReference>
<dbReference type="InterPro" id="IPR036388">
    <property type="entry name" value="WH-like_DNA-bd_sf"/>
</dbReference>
<dbReference type="NCBIfam" id="TIGR01453">
    <property type="entry name" value="grpIintron_endo"/>
    <property type="match status" value="1"/>
</dbReference>
<dbReference type="InterPro" id="IPR003611">
    <property type="entry name" value="NUMOD3"/>
</dbReference>
<dbReference type="SUPFAM" id="SSF82771">
    <property type="entry name" value="GIY-YIG endonuclease"/>
    <property type="match status" value="1"/>
</dbReference>
<keyword evidence="4" id="KW-0378">Hydrolase</keyword>
<dbReference type="SMART" id="SM00497">
    <property type="entry name" value="IENR1"/>
    <property type="match status" value="1"/>
</dbReference>
<accession>A0A6I2UIP5</accession>
<evidence type="ECO:0000256" key="1">
    <source>
        <dbReference type="ARBA" id="ARBA00010045"/>
    </source>
</evidence>
<evidence type="ECO:0000256" key="3">
    <source>
        <dbReference type="ARBA" id="ARBA00022759"/>
    </source>
</evidence>
<gene>
    <name evidence="6" type="ORF">FYJ84_07740</name>
</gene>
<dbReference type="AlphaFoldDB" id="A0A6I2UIP5"/>
<dbReference type="Pfam" id="PF22083">
    <property type="entry name" value="I-HmuI_NUMOD-like"/>
    <property type="match status" value="1"/>
</dbReference>
<dbReference type="PROSITE" id="PS50164">
    <property type="entry name" value="GIY_YIG"/>
    <property type="match status" value="1"/>
</dbReference>
<comment type="similarity">
    <text evidence="1">To endonucleases of group I introns of fungi and phage.</text>
</comment>
<feature type="domain" description="GIY-YIG" evidence="5">
    <location>
        <begin position="1"/>
        <end position="83"/>
    </location>
</feature>
<keyword evidence="3" id="KW-0255">Endonuclease</keyword>
<keyword evidence="2" id="KW-0540">Nuclease</keyword>
<dbReference type="SUPFAM" id="SSF64496">
    <property type="entry name" value="DNA-binding domain of intron-encoded endonucleases"/>
    <property type="match status" value="1"/>
</dbReference>
<evidence type="ECO:0000256" key="2">
    <source>
        <dbReference type="ARBA" id="ARBA00022722"/>
    </source>
</evidence>